<gene>
    <name evidence="1" type="ORF">SAMN05443244_0030</name>
</gene>
<evidence type="ECO:0000313" key="1">
    <source>
        <dbReference type="EMBL" id="SEB37031.1"/>
    </source>
</evidence>
<dbReference type="Pfam" id="PF04368">
    <property type="entry name" value="DUF507"/>
    <property type="match status" value="1"/>
</dbReference>
<reference evidence="1 2" key="1">
    <citation type="submission" date="2016-10" db="EMBL/GenBank/DDBJ databases">
        <authorList>
            <person name="de Groot N.N."/>
        </authorList>
    </citation>
    <scope>NUCLEOTIDE SEQUENCE [LARGE SCALE GENOMIC DNA]</scope>
    <source>
        <strain evidence="1 2">AB35.6</strain>
    </source>
</reference>
<dbReference type="EMBL" id="FNSD01000001">
    <property type="protein sequence ID" value="SEB37031.1"/>
    <property type="molecule type" value="Genomic_DNA"/>
</dbReference>
<dbReference type="OMA" id="RVILEAY"/>
<name>A0A1H4ISC9_9BACT</name>
<evidence type="ECO:0000313" key="2">
    <source>
        <dbReference type="Proteomes" id="UP000182409"/>
    </source>
</evidence>
<accession>A0A1H4ISC9</accession>
<organism evidence="1 2">
    <name type="scientific">Terriglobus roseus</name>
    <dbReference type="NCBI Taxonomy" id="392734"/>
    <lineage>
        <taxon>Bacteria</taxon>
        <taxon>Pseudomonadati</taxon>
        <taxon>Acidobacteriota</taxon>
        <taxon>Terriglobia</taxon>
        <taxon>Terriglobales</taxon>
        <taxon>Acidobacteriaceae</taxon>
        <taxon>Terriglobus</taxon>
    </lineage>
</organism>
<dbReference type="Proteomes" id="UP000182409">
    <property type="component" value="Unassembled WGS sequence"/>
</dbReference>
<proteinExistence type="predicted"/>
<sequence length="99" mass="11470">MLSSFLPMLFSKDYVGYLSRQVVRRLVEAKMIRTDKPAIVAERINAGLIEELSLEDRINDEVRVILEAFQDDMLKSGASYPEMFKKVKNELTRKYKAVL</sequence>
<evidence type="ECO:0008006" key="3">
    <source>
        <dbReference type="Google" id="ProtNLM"/>
    </source>
</evidence>
<dbReference type="RefSeq" id="WP_014785739.1">
    <property type="nucleotide sequence ID" value="NZ_FNSD01000001.1"/>
</dbReference>
<dbReference type="InterPro" id="IPR007463">
    <property type="entry name" value="DUF507"/>
</dbReference>
<dbReference type="AlphaFoldDB" id="A0A1H4ISC9"/>
<protein>
    <recommendedName>
        <fullName evidence="3">DUF507 domain-containing protein</fullName>
    </recommendedName>
</protein>